<dbReference type="Proteomes" id="UP001362999">
    <property type="component" value="Unassembled WGS sequence"/>
</dbReference>
<protein>
    <recommendedName>
        <fullName evidence="5">MYND-type domain-containing protein</fullName>
    </recommendedName>
</protein>
<evidence type="ECO:0000313" key="7">
    <source>
        <dbReference type="Proteomes" id="UP001362999"/>
    </source>
</evidence>
<reference evidence="6 7" key="1">
    <citation type="journal article" date="2024" name="J Genomics">
        <title>Draft genome sequencing and assembly of Favolaschia claudopus CIRM-BRFM 2984 isolated from oak limbs.</title>
        <authorList>
            <person name="Navarro D."/>
            <person name="Drula E."/>
            <person name="Chaduli D."/>
            <person name="Cazenave R."/>
            <person name="Ahrendt S."/>
            <person name="Wang J."/>
            <person name="Lipzen A."/>
            <person name="Daum C."/>
            <person name="Barry K."/>
            <person name="Grigoriev I.V."/>
            <person name="Favel A."/>
            <person name="Rosso M.N."/>
            <person name="Martin F."/>
        </authorList>
    </citation>
    <scope>NUCLEOTIDE SEQUENCE [LARGE SCALE GENOMIC DNA]</scope>
    <source>
        <strain evidence="6 7">CIRM-BRFM 2984</strain>
    </source>
</reference>
<sequence>MDFVKQPRAFLHALGVAKGYSLPSLTSVRVEALRSRKVRESPEKFEDISFRFADSESGSAANEESLPMHLKLALIFSNILPNLFGFSIYARESDVPRDIVPDCVWALSQFICLLEECPDTVIGSAQLVLVPEHDNNYNVLKARSLINARTKITWHLILSDRAIEAHPHAKALVEAEYLRGDKTWLETPTPFLMYGEVLVITRFDDLEAVKILRMAMTGTECAAGTDINGVMSYLEVRAFLARALRHIRSDEEAETHEKFLIQYLRKNPHLIPERALRHILLPSGPVLEGLGGSEWFERRKQTAQADERLVKACKTCGARDPFVTLSKCNSCKYTYYCSRACQRANWKHHKLMCREMTEDQEKIKLLSLVDPFGAQRAADWTSWHKANPARSSGIIHALGLHRDPRRARTHIVFEQVEYAPAAKKLKHKFHLISCGVFLLKDALRDIEGLMNLNDGEGQEYVDSLLNRPEDEIRTAITYIPYLHLSFGDNLTAQLGCGWMNSEGLREMPYDPDWRKLFNIGHPPKPMRLVSGVKDVEHVFE</sequence>
<keyword evidence="2 4" id="KW-0863">Zinc-finger</keyword>
<feature type="domain" description="MYND-type" evidence="5">
    <location>
        <begin position="313"/>
        <end position="353"/>
    </location>
</feature>
<evidence type="ECO:0000259" key="5">
    <source>
        <dbReference type="PROSITE" id="PS50865"/>
    </source>
</evidence>
<dbReference type="EMBL" id="JAWWNJ010000010">
    <property type="protein sequence ID" value="KAK7046920.1"/>
    <property type="molecule type" value="Genomic_DNA"/>
</dbReference>
<proteinExistence type="predicted"/>
<dbReference type="AlphaFoldDB" id="A0AAW0D3R1"/>
<dbReference type="SUPFAM" id="SSF144232">
    <property type="entry name" value="HIT/MYND zinc finger-like"/>
    <property type="match status" value="1"/>
</dbReference>
<dbReference type="Pfam" id="PF01753">
    <property type="entry name" value="zf-MYND"/>
    <property type="match status" value="1"/>
</dbReference>
<dbReference type="Gene3D" id="6.10.140.2220">
    <property type="match status" value="1"/>
</dbReference>
<comment type="caution">
    <text evidence="6">The sequence shown here is derived from an EMBL/GenBank/DDBJ whole genome shotgun (WGS) entry which is preliminary data.</text>
</comment>
<keyword evidence="7" id="KW-1185">Reference proteome</keyword>
<dbReference type="InterPro" id="IPR002893">
    <property type="entry name" value="Znf_MYND"/>
</dbReference>
<accession>A0AAW0D3R1</accession>
<evidence type="ECO:0000256" key="4">
    <source>
        <dbReference type="PROSITE-ProRule" id="PRU00134"/>
    </source>
</evidence>
<keyword evidence="3" id="KW-0862">Zinc</keyword>
<organism evidence="6 7">
    <name type="scientific">Favolaschia claudopus</name>
    <dbReference type="NCBI Taxonomy" id="2862362"/>
    <lineage>
        <taxon>Eukaryota</taxon>
        <taxon>Fungi</taxon>
        <taxon>Dikarya</taxon>
        <taxon>Basidiomycota</taxon>
        <taxon>Agaricomycotina</taxon>
        <taxon>Agaricomycetes</taxon>
        <taxon>Agaricomycetidae</taxon>
        <taxon>Agaricales</taxon>
        <taxon>Marasmiineae</taxon>
        <taxon>Mycenaceae</taxon>
        <taxon>Favolaschia</taxon>
    </lineage>
</organism>
<dbReference type="PROSITE" id="PS50865">
    <property type="entry name" value="ZF_MYND_2"/>
    <property type="match status" value="1"/>
</dbReference>
<keyword evidence="1" id="KW-0479">Metal-binding</keyword>
<dbReference type="PROSITE" id="PS01360">
    <property type="entry name" value="ZF_MYND_1"/>
    <property type="match status" value="1"/>
</dbReference>
<evidence type="ECO:0000256" key="3">
    <source>
        <dbReference type="ARBA" id="ARBA00022833"/>
    </source>
</evidence>
<evidence type="ECO:0000256" key="2">
    <source>
        <dbReference type="ARBA" id="ARBA00022771"/>
    </source>
</evidence>
<evidence type="ECO:0000313" key="6">
    <source>
        <dbReference type="EMBL" id="KAK7046920.1"/>
    </source>
</evidence>
<name>A0AAW0D3R1_9AGAR</name>
<gene>
    <name evidence="6" type="ORF">R3P38DRAFT_90161</name>
</gene>
<evidence type="ECO:0000256" key="1">
    <source>
        <dbReference type="ARBA" id="ARBA00022723"/>
    </source>
</evidence>
<dbReference type="GO" id="GO:0008270">
    <property type="term" value="F:zinc ion binding"/>
    <property type="evidence" value="ECO:0007669"/>
    <property type="project" value="UniProtKB-KW"/>
</dbReference>